<dbReference type="Proteomes" id="UP001586593">
    <property type="component" value="Unassembled WGS sequence"/>
</dbReference>
<feature type="region of interest" description="Disordered" evidence="1">
    <location>
        <begin position="139"/>
        <end position="168"/>
    </location>
</feature>
<evidence type="ECO:0000256" key="1">
    <source>
        <dbReference type="SAM" id="MobiDB-lite"/>
    </source>
</evidence>
<accession>A0ABR3V7N1</accession>
<name>A0ABR3V7N1_9PEZI</name>
<comment type="caution">
    <text evidence="2">The sequence shown here is derived from an EMBL/GenBank/DDBJ whole genome shotgun (WGS) entry which is preliminary data.</text>
</comment>
<organism evidence="2 3">
    <name type="scientific">Phialemonium thermophilum</name>
    <dbReference type="NCBI Taxonomy" id="223376"/>
    <lineage>
        <taxon>Eukaryota</taxon>
        <taxon>Fungi</taxon>
        <taxon>Dikarya</taxon>
        <taxon>Ascomycota</taxon>
        <taxon>Pezizomycotina</taxon>
        <taxon>Sordariomycetes</taxon>
        <taxon>Sordariomycetidae</taxon>
        <taxon>Cephalothecales</taxon>
        <taxon>Cephalothecaceae</taxon>
        <taxon>Phialemonium</taxon>
    </lineage>
</organism>
<dbReference type="EMBL" id="JAZHXJ010002581">
    <property type="protein sequence ID" value="KAL1837795.1"/>
    <property type="molecule type" value="Genomic_DNA"/>
</dbReference>
<protein>
    <submittedName>
        <fullName evidence="2">Uncharacterized protein</fullName>
    </submittedName>
</protein>
<sequence>MVPGLQVATSPLRMCRSVPQMVVLVRRTMASDCAASVGLGRSSSPTWPAAAAVDDDGDDDDNNDALPRLNRWLRVWEAGVRRAGLRNVPMDRIAVVRRVFMVPPNRTGLPPARGWVYKYTAACLALRAGKRGSRVRRCGSERGRRLGGGVTSSENSGPERRGRKAKKYDDGGLIPHGIWVLTLRTFVQYTCLSGRTTVMRLAPSCRWRVGRRSRHEAGP</sequence>
<evidence type="ECO:0000313" key="3">
    <source>
        <dbReference type="Proteomes" id="UP001586593"/>
    </source>
</evidence>
<keyword evidence="3" id="KW-1185">Reference proteome</keyword>
<evidence type="ECO:0000313" key="2">
    <source>
        <dbReference type="EMBL" id="KAL1837795.1"/>
    </source>
</evidence>
<reference evidence="2 3" key="1">
    <citation type="journal article" date="2024" name="Commun. Biol.">
        <title>Comparative genomic analysis of thermophilic fungi reveals convergent evolutionary adaptations and gene losses.</title>
        <authorList>
            <person name="Steindorff A.S."/>
            <person name="Aguilar-Pontes M.V."/>
            <person name="Robinson A.J."/>
            <person name="Andreopoulos B."/>
            <person name="LaButti K."/>
            <person name="Kuo A."/>
            <person name="Mondo S."/>
            <person name="Riley R."/>
            <person name="Otillar R."/>
            <person name="Haridas S."/>
            <person name="Lipzen A."/>
            <person name="Grimwood J."/>
            <person name="Schmutz J."/>
            <person name="Clum A."/>
            <person name="Reid I.D."/>
            <person name="Moisan M.C."/>
            <person name="Butler G."/>
            <person name="Nguyen T.T.M."/>
            <person name="Dewar K."/>
            <person name="Conant G."/>
            <person name="Drula E."/>
            <person name="Henrissat B."/>
            <person name="Hansel C."/>
            <person name="Singer S."/>
            <person name="Hutchinson M.I."/>
            <person name="de Vries R.P."/>
            <person name="Natvig D.O."/>
            <person name="Powell A.J."/>
            <person name="Tsang A."/>
            <person name="Grigoriev I.V."/>
        </authorList>
    </citation>
    <scope>NUCLEOTIDE SEQUENCE [LARGE SCALE GENOMIC DNA]</scope>
    <source>
        <strain evidence="2 3">ATCC 24622</strain>
    </source>
</reference>
<gene>
    <name evidence="2" type="ORF">VTK73DRAFT_4553</name>
</gene>
<proteinExistence type="predicted"/>